<dbReference type="Gene3D" id="3.40.50.360">
    <property type="match status" value="1"/>
</dbReference>
<evidence type="ECO:0000256" key="4">
    <source>
        <dbReference type="ARBA" id="ARBA00023797"/>
    </source>
</evidence>
<sequence length="452" mass="48853">MCAAVWWRHRRRLNQAAAACAALLPAADAGPPVLVLHASQTGQAEEIAWQTAKVLHLAGMPVRVAALGEIGRDELLAARHALFIASTHGEGDAPDSAAPFARDLMAAADAPDLSALEVGVMALGDATYSHFCGFGRALDAWLHERGAQPLFDRIDVDRADPQSLAQWRQRLSHLAGTADLAEWDAPVFTPWRLTARRHLNPGSQGGPVFHLELTPADGTPLPAWEAGDLVQIRIALDSAGDDARRPREYTIASLPSDGRVALMVRRTAREDGTPGLASGLLTEQLPLDGTVALRLRPHASFRIGANSDRRLILIGNGTGLAGLRAHLKARAASASRLASSPSVAPAWLLFGERQSAHDAHCRDEIEGWQRDGLIAHADWAFSRDQSERLHVQHLLARHAQRLREWIQHGAALYVCGSLQGMAGAVDAVLRETLGEASVDALIQHGRYRRDVY</sequence>
<gene>
    <name evidence="8" type="ORF">CDN99_16535</name>
</gene>
<dbReference type="InterPro" id="IPR017938">
    <property type="entry name" value="Riboflavin_synthase-like_b-brl"/>
</dbReference>
<dbReference type="GO" id="GO:0050660">
    <property type="term" value="F:flavin adenine dinucleotide binding"/>
    <property type="evidence" value="ECO:0007669"/>
    <property type="project" value="TreeGrafter"/>
</dbReference>
<keyword evidence="3" id="KW-0249">Electron transport</keyword>
<keyword evidence="3" id="KW-0813">Transport</keyword>
<dbReference type="Proteomes" id="UP000197468">
    <property type="component" value="Unassembled WGS sequence"/>
</dbReference>
<dbReference type="InterPro" id="IPR029039">
    <property type="entry name" value="Flavoprotein-like_sf"/>
</dbReference>
<dbReference type="PROSITE" id="PS50902">
    <property type="entry name" value="FLAVODOXIN_LIKE"/>
    <property type="match status" value="1"/>
</dbReference>
<dbReference type="GO" id="GO:0003958">
    <property type="term" value="F:NADPH-hemoprotein reductase activity"/>
    <property type="evidence" value="ECO:0007669"/>
    <property type="project" value="UniProtKB-EC"/>
</dbReference>
<feature type="domain" description="FAD-binding FR-type" evidence="7">
    <location>
        <begin position="186"/>
        <end position="304"/>
    </location>
</feature>
<proteinExistence type="predicted"/>
<dbReference type="InterPro" id="IPR001433">
    <property type="entry name" value="OxRdtase_FAD/NAD-bd"/>
</dbReference>
<dbReference type="PANTHER" id="PTHR19384:SF17">
    <property type="entry name" value="NADPH--CYTOCHROME P450 REDUCTASE"/>
    <property type="match status" value="1"/>
</dbReference>
<dbReference type="SUPFAM" id="SSF63380">
    <property type="entry name" value="Riboflavin synthase domain-like"/>
    <property type="match status" value="1"/>
</dbReference>
<organism evidence="8 9">
    <name type="scientific">Roseateles aquatilis</name>
    <dbReference type="NCBI Taxonomy" id="431061"/>
    <lineage>
        <taxon>Bacteria</taxon>
        <taxon>Pseudomonadati</taxon>
        <taxon>Pseudomonadota</taxon>
        <taxon>Betaproteobacteria</taxon>
        <taxon>Burkholderiales</taxon>
        <taxon>Sphaerotilaceae</taxon>
        <taxon>Roseateles</taxon>
    </lineage>
</organism>
<dbReference type="Pfam" id="PF00258">
    <property type="entry name" value="Flavodoxin_1"/>
    <property type="match status" value="1"/>
</dbReference>
<dbReference type="InterPro" id="IPR039261">
    <property type="entry name" value="FNR_nucleotide-bd"/>
</dbReference>
<protein>
    <recommendedName>
        <fullName evidence="4">NADPH--hemoprotein reductase</fullName>
        <ecNumber evidence="4">1.6.2.4</ecNumber>
    </recommendedName>
</protein>
<dbReference type="Gene3D" id="3.40.50.80">
    <property type="entry name" value="Nucleotide-binding domain of ferredoxin-NADP reductase (FNR) module"/>
    <property type="match status" value="1"/>
</dbReference>
<feature type="signal peptide" evidence="5">
    <location>
        <begin position="1"/>
        <end position="29"/>
    </location>
</feature>
<feature type="domain" description="Flavodoxin-like" evidence="6">
    <location>
        <begin position="33"/>
        <end position="172"/>
    </location>
</feature>
<reference evidence="8 9" key="1">
    <citation type="journal article" date="2008" name="Int. J. Syst. Evol. Microbiol.">
        <title>Description of Roseateles aquatilis sp. nov. and Roseateles terrae sp. nov., in the class Betaproteobacteria, and emended description of the genus Roseateles.</title>
        <authorList>
            <person name="Gomila M."/>
            <person name="Bowien B."/>
            <person name="Falsen E."/>
            <person name="Moore E.R."/>
            <person name="Lalucat J."/>
        </authorList>
    </citation>
    <scope>NUCLEOTIDE SEQUENCE [LARGE SCALE GENOMIC DNA]</scope>
    <source>
        <strain evidence="8 9">CCUG 48205</strain>
    </source>
</reference>
<dbReference type="SUPFAM" id="SSF52343">
    <property type="entry name" value="Ferredoxin reductase-like, C-terminal NADP-linked domain"/>
    <property type="match status" value="1"/>
</dbReference>
<keyword evidence="9" id="KW-1185">Reference proteome</keyword>
<keyword evidence="5" id="KW-0732">Signal</keyword>
<dbReference type="Gene3D" id="2.40.30.10">
    <property type="entry name" value="Translation factors"/>
    <property type="match status" value="1"/>
</dbReference>
<dbReference type="GO" id="GO:0010181">
    <property type="term" value="F:FMN binding"/>
    <property type="evidence" value="ECO:0007669"/>
    <property type="project" value="InterPro"/>
</dbReference>
<dbReference type="GO" id="GO:0005829">
    <property type="term" value="C:cytosol"/>
    <property type="evidence" value="ECO:0007669"/>
    <property type="project" value="TreeGrafter"/>
</dbReference>
<evidence type="ECO:0000313" key="9">
    <source>
        <dbReference type="Proteomes" id="UP000197468"/>
    </source>
</evidence>
<evidence type="ECO:0000259" key="7">
    <source>
        <dbReference type="PROSITE" id="PS51384"/>
    </source>
</evidence>
<dbReference type="InterPro" id="IPR001709">
    <property type="entry name" value="Flavoprot_Pyr_Nucl_cyt_Rdtase"/>
</dbReference>
<dbReference type="PRINTS" id="PR00371">
    <property type="entry name" value="FPNCR"/>
</dbReference>
<evidence type="ECO:0000313" key="8">
    <source>
        <dbReference type="EMBL" id="OWQ88625.1"/>
    </source>
</evidence>
<dbReference type="PRINTS" id="PR00369">
    <property type="entry name" value="FLAVODOXIN"/>
</dbReference>
<name>A0A246J7Z9_9BURK</name>
<evidence type="ECO:0000256" key="1">
    <source>
        <dbReference type="ARBA" id="ARBA00022630"/>
    </source>
</evidence>
<dbReference type="CDD" id="cd06200">
    <property type="entry name" value="SiR_like1"/>
    <property type="match status" value="1"/>
</dbReference>
<dbReference type="EC" id="1.6.2.4" evidence="4"/>
<keyword evidence="2" id="KW-0288">FMN</keyword>
<evidence type="ECO:0000256" key="2">
    <source>
        <dbReference type="ARBA" id="ARBA00022643"/>
    </source>
</evidence>
<dbReference type="EMBL" id="NIOF01000007">
    <property type="protein sequence ID" value="OWQ88625.1"/>
    <property type="molecule type" value="Genomic_DNA"/>
</dbReference>
<dbReference type="PROSITE" id="PS51384">
    <property type="entry name" value="FAD_FR"/>
    <property type="match status" value="1"/>
</dbReference>
<comment type="caution">
    <text evidence="8">The sequence shown here is derived from an EMBL/GenBank/DDBJ whole genome shotgun (WGS) entry which is preliminary data.</text>
</comment>
<dbReference type="SUPFAM" id="SSF52218">
    <property type="entry name" value="Flavoproteins"/>
    <property type="match status" value="1"/>
</dbReference>
<accession>A0A246J7Z9</accession>
<evidence type="ECO:0000256" key="5">
    <source>
        <dbReference type="SAM" id="SignalP"/>
    </source>
</evidence>
<dbReference type="InterPro" id="IPR017927">
    <property type="entry name" value="FAD-bd_FR_type"/>
</dbReference>
<evidence type="ECO:0000256" key="3">
    <source>
        <dbReference type="ARBA" id="ARBA00022982"/>
    </source>
</evidence>
<dbReference type="InterPro" id="IPR001094">
    <property type="entry name" value="Flavdoxin-like"/>
</dbReference>
<dbReference type="InterPro" id="IPR008254">
    <property type="entry name" value="Flavodoxin/NO_synth"/>
</dbReference>
<dbReference type="Pfam" id="PF00175">
    <property type="entry name" value="NAD_binding_1"/>
    <property type="match status" value="1"/>
</dbReference>
<feature type="chain" id="PRO_5011970030" description="NADPH--hemoprotein reductase" evidence="5">
    <location>
        <begin position="30"/>
        <end position="452"/>
    </location>
</feature>
<evidence type="ECO:0000259" key="6">
    <source>
        <dbReference type="PROSITE" id="PS50902"/>
    </source>
</evidence>
<dbReference type="PANTHER" id="PTHR19384">
    <property type="entry name" value="NITRIC OXIDE SYNTHASE-RELATED"/>
    <property type="match status" value="1"/>
</dbReference>
<dbReference type="OrthoDB" id="9816402at2"/>
<keyword evidence="1" id="KW-0285">Flavoprotein</keyword>
<dbReference type="AlphaFoldDB" id="A0A246J7Z9"/>